<feature type="domain" description="Transglutaminase-like" evidence="1">
    <location>
        <begin position="161"/>
        <end position="220"/>
    </location>
</feature>
<dbReference type="Pfam" id="PF01841">
    <property type="entry name" value="Transglut_core"/>
    <property type="match status" value="1"/>
</dbReference>
<evidence type="ECO:0000313" key="2">
    <source>
        <dbReference type="EMBL" id="MBP3961237.1"/>
    </source>
</evidence>
<dbReference type="Gene3D" id="2.60.40.1120">
    <property type="entry name" value="Carboxypeptidase-like, regulatory domain"/>
    <property type="match status" value="1"/>
</dbReference>
<evidence type="ECO:0000259" key="1">
    <source>
        <dbReference type="SMART" id="SM00460"/>
    </source>
</evidence>
<protein>
    <submittedName>
        <fullName evidence="2">Transglutaminase domain-containing protein</fullName>
    </submittedName>
</protein>
<sequence>MSLTAAGCSLDEETRITIERKFKEKEQLASARKTELFSVFEEELSEEERLALKFLYAYMPLNDLADYEGSLFLSHVRKTLEIRREMPWGNRVPDHLFLHFVLPYRVNNENIEDSRGILFDELYSRVKLLSMGDAILETNHWCYEKATYIGNDPRTVSPLTLIRTTLGRCGEESTLAVAALRSLCIPARQCYTPRWAHSDSNHAWVEAWADGSWHFIGACEPEPRLNEGWFSGPARRAMLINTRVPSQYPGPESITLAHEWYTEINLLDGYAPCRNIVVRIRDSEGQPVSGAAVSFQVYNFAEFTPIAKLTTDARGEVTLTTGFGDLLVRAVEGSRWGESKLSVSEQDAFTITIDEYEQQDGITEFDMVPPPELPADEASAVTDEVLQQHRSRMQQGAAIRKRFADTFVSESRAGEIALDLDLPAERVWQVLRKARGNSHEIAAFLQEQTETYGEWPLRLLESLNEKDLTDTFRPALFDHLKGSLPYADLYDVELFSRYVLCPRVLFEMIGPYKQFFQETLLAADIADYRLAPSGLVSHLLEKFEVVEDMTYYQGSAMPAGSYRLLKGDRISRDILFVALCRSIGIPARLHPSERKPQYWMNAVWHDACFEQVSKLTPAAGIGRVLLKRNPGAPAEAEEAAYFRNFSFARLENGWYQSLFYPHGQTNVYDQPFELEAGSYRMTAGTRLKDGSVLVRFTYFTVPDGMHGELPLSFRYPVTEVPVIGEVDSAWRFTRRDGTHASMDELTRGRNAVLAWIEPEREPSKHLLREIKELASGYDALGMPIILAVPEEGWTASFDPAAYEGFLADVTFVRDRDLVIQQAAGKLPGTDTGALPFVLVVDSEGRIRYTTAGYKLGIGREVLQTGIRLSQQK</sequence>
<dbReference type="Gene3D" id="3.10.620.30">
    <property type="match status" value="1"/>
</dbReference>
<dbReference type="RefSeq" id="WP_210654580.1">
    <property type="nucleotide sequence ID" value="NZ_JAGKSP010000001.1"/>
</dbReference>
<dbReference type="SMART" id="SM00460">
    <property type="entry name" value="TGc"/>
    <property type="match status" value="1"/>
</dbReference>
<dbReference type="SUPFAM" id="SSF54001">
    <property type="entry name" value="Cysteine proteinases"/>
    <property type="match status" value="1"/>
</dbReference>
<dbReference type="PANTHER" id="PTHR35532:SF5">
    <property type="entry name" value="CARBOHYDRATE-BINDING DOMAIN-CONTAINING PROTEIN"/>
    <property type="match status" value="1"/>
</dbReference>
<dbReference type="PANTHER" id="PTHR35532">
    <property type="entry name" value="SIMILAR TO POLYHYDROXYALKANOATE DEPOLYMERASE"/>
    <property type="match status" value="1"/>
</dbReference>
<reference evidence="2 3" key="1">
    <citation type="submission" date="2021-04" db="EMBL/GenBank/DDBJ databases">
        <title>Paenibacillus sp. DLE-14 whole genome sequence.</title>
        <authorList>
            <person name="Ham Y.J."/>
        </authorList>
    </citation>
    <scope>NUCLEOTIDE SEQUENCE [LARGE SCALE GENOMIC DNA]</scope>
    <source>
        <strain evidence="2 3">DLE-14</strain>
    </source>
</reference>
<accession>A0ABS5C5H2</accession>
<keyword evidence="3" id="KW-1185">Reference proteome</keyword>
<dbReference type="InterPro" id="IPR002931">
    <property type="entry name" value="Transglutaminase-like"/>
</dbReference>
<dbReference type="EMBL" id="JAGKSP010000001">
    <property type="protein sequence ID" value="MBP3961237.1"/>
    <property type="molecule type" value="Genomic_DNA"/>
</dbReference>
<name>A0ABS5C5H2_9BACL</name>
<gene>
    <name evidence="2" type="ORF">I8J30_00820</name>
</gene>
<evidence type="ECO:0000313" key="3">
    <source>
        <dbReference type="Proteomes" id="UP000673394"/>
    </source>
</evidence>
<proteinExistence type="predicted"/>
<organism evidence="2 3">
    <name type="scientific">Paenibacillus lignilyticus</name>
    <dbReference type="NCBI Taxonomy" id="1172615"/>
    <lineage>
        <taxon>Bacteria</taxon>
        <taxon>Bacillati</taxon>
        <taxon>Bacillota</taxon>
        <taxon>Bacilli</taxon>
        <taxon>Bacillales</taxon>
        <taxon>Paenibacillaceae</taxon>
        <taxon>Paenibacillus</taxon>
    </lineage>
</organism>
<dbReference type="Proteomes" id="UP000673394">
    <property type="component" value="Unassembled WGS sequence"/>
</dbReference>
<comment type="caution">
    <text evidence="2">The sequence shown here is derived from an EMBL/GenBank/DDBJ whole genome shotgun (WGS) entry which is preliminary data.</text>
</comment>
<dbReference type="InterPro" id="IPR038765">
    <property type="entry name" value="Papain-like_cys_pep_sf"/>
</dbReference>